<sequence length="449" mass="50692">MRKYYAASLIALSLLGVSCNRFLDVKPKGVIIASNINDFDALLNSADLINNSSLVNPMMVTDDIVDVTFNPSNQQSASGNVYFWHPYINASAQSPSIWIDYYNAIVNMNVITEGVMQATSGTEQKKKQLYAEALVSKAFSYYQLLTFFSPGYGKGTAHQVYGVPYMTSTDISQPTPARPLLDDNLKLIIADLKRAVTDLEYVTPNNTRAGKSAAYALLSRYYLYMQEYQLAMDYADSVMKDERLYLLDYNNYLKTPLPNTTVSPEEIYVRYTNNQTYRYSADLLQQYDTATDLRIRLFAKRNTTGDTRILSFNNFLSYNPNRGITYAEILLNKAECLARLGDTDAALDIVNTIREMRFKPKDLQRLSANTAAEALTLVLVERRRELAMKGARWGDMKRLNQEGRMPAVNRVAADGITVLGTLKPGSLQYTFQIPLQVQAFNKDMPLNQQ</sequence>
<comment type="subcellular location">
    <subcellularLocation>
        <location evidence="1">Cell outer membrane</location>
    </subcellularLocation>
</comment>
<feature type="domain" description="RagB/SusD" evidence="6">
    <location>
        <begin position="326"/>
        <end position="399"/>
    </location>
</feature>
<dbReference type="GO" id="GO:0009279">
    <property type="term" value="C:cell outer membrane"/>
    <property type="evidence" value="ECO:0007669"/>
    <property type="project" value="UniProtKB-SubCell"/>
</dbReference>
<protein>
    <submittedName>
        <fullName evidence="8">SusD-like starch-binding protein associating with outer membrane</fullName>
    </submittedName>
</protein>
<dbReference type="InterPro" id="IPR033985">
    <property type="entry name" value="SusD-like_N"/>
</dbReference>
<gene>
    <name evidence="8" type="ORF">CLV59_10491</name>
</gene>
<dbReference type="InterPro" id="IPR011990">
    <property type="entry name" value="TPR-like_helical_dom_sf"/>
</dbReference>
<evidence type="ECO:0000259" key="6">
    <source>
        <dbReference type="Pfam" id="PF07980"/>
    </source>
</evidence>
<dbReference type="Proteomes" id="UP000249819">
    <property type="component" value="Unassembled WGS sequence"/>
</dbReference>
<reference evidence="8 9" key="1">
    <citation type="submission" date="2018-06" db="EMBL/GenBank/DDBJ databases">
        <title>Genomic Encyclopedia of Archaeal and Bacterial Type Strains, Phase II (KMG-II): from individual species to whole genera.</title>
        <authorList>
            <person name="Goeker M."/>
        </authorList>
    </citation>
    <scope>NUCLEOTIDE SEQUENCE [LARGE SCALE GENOMIC DNA]</scope>
    <source>
        <strain evidence="8 9">DSM 29821</strain>
    </source>
</reference>
<dbReference type="EMBL" id="QLMA01000004">
    <property type="protein sequence ID" value="RAJ81866.1"/>
    <property type="molecule type" value="Genomic_DNA"/>
</dbReference>
<evidence type="ECO:0000256" key="2">
    <source>
        <dbReference type="ARBA" id="ARBA00006275"/>
    </source>
</evidence>
<keyword evidence="9" id="KW-1185">Reference proteome</keyword>
<dbReference type="OrthoDB" id="697229at2"/>
<dbReference type="AlphaFoldDB" id="A0A327W0U5"/>
<proteinExistence type="inferred from homology"/>
<evidence type="ECO:0000259" key="7">
    <source>
        <dbReference type="Pfam" id="PF14322"/>
    </source>
</evidence>
<organism evidence="8 9">
    <name type="scientific">Chitinophaga dinghuensis</name>
    <dbReference type="NCBI Taxonomy" id="1539050"/>
    <lineage>
        <taxon>Bacteria</taxon>
        <taxon>Pseudomonadati</taxon>
        <taxon>Bacteroidota</taxon>
        <taxon>Chitinophagia</taxon>
        <taxon>Chitinophagales</taxon>
        <taxon>Chitinophagaceae</taxon>
        <taxon>Chitinophaga</taxon>
    </lineage>
</organism>
<dbReference type="InterPro" id="IPR012944">
    <property type="entry name" value="SusD_RagB_dom"/>
</dbReference>
<name>A0A327W0U5_9BACT</name>
<keyword evidence="5" id="KW-0998">Cell outer membrane</keyword>
<evidence type="ECO:0000256" key="3">
    <source>
        <dbReference type="ARBA" id="ARBA00022729"/>
    </source>
</evidence>
<keyword evidence="3" id="KW-0732">Signal</keyword>
<evidence type="ECO:0000313" key="9">
    <source>
        <dbReference type="Proteomes" id="UP000249819"/>
    </source>
</evidence>
<dbReference type="SUPFAM" id="SSF48452">
    <property type="entry name" value="TPR-like"/>
    <property type="match status" value="1"/>
</dbReference>
<comment type="caution">
    <text evidence="8">The sequence shown here is derived from an EMBL/GenBank/DDBJ whole genome shotgun (WGS) entry which is preliminary data.</text>
</comment>
<dbReference type="RefSeq" id="WP_111592430.1">
    <property type="nucleotide sequence ID" value="NZ_QLMA01000004.1"/>
</dbReference>
<comment type="similarity">
    <text evidence="2">Belongs to the SusD family.</text>
</comment>
<evidence type="ECO:0000256" key="4">
    <source>
        <dbReference type="ARBA" id="ARBA00023136"/>
    </source>
</evidence>
<accession>A0A327W0U5</accession>
<dbReference type="PROSITE" id="PS51257">
    <property type="entry name" value="PROKAR_LIPOPROTEIN"/>
    <property type="match status" value="1"/>
</dbReference>
<evidence type="ECO:0000313" key="8">
    <source>
        <dbReference type="EMBL" id="RAJ81866.1"/>
    </source>
</evidence>
<feature type="domain" description="SusD-like N-terminal" evidence="7">
    <location>
        <begin position="22"/>
        <end position="223"/>
    </location>
</feature>
<dbReference type="Gene3D" id="1.25.40.390">
    <property type="match status" value="1"/>
</dbReference>
<dbReference type="Pfam" id="PF14322">
    <property type="entry name" value="SusD-like_3"/>
    <property type="match status" value="1"/>
</dbReference>
<evidence type="ECO:0000256" key="5">
    <source>
        <dbReference type="ARBA" id="ARBA00023237"/>
    </source>
</evidence>
<keyword evidence="4" id="KW-0472">Membrane</keyword>
<evidence type="ECO:0000256" key="1">
    <source>
        <dbReference type="ARBA" id="ARBA00004442"/>
    </source>
</evidence>
<dbReference type="Pfam" id="PF07980">
    <property type="entry name" value="SusD_RagB"/>
    <property type="match status" value="1"/>
</dbReference>